<evidence type="ECO:0000256" key="2">
    <source>
        <dbReference type="ARBA" id="ARBA00022490"/>
    </source>
</evidence>
<comment type="caution">
    <text evidence="8">The sequence shown here is derived from an EMBL/GenBank/DDBJ whole genome shotgun (WGS) entry which is preliminary data.</text>
</comment>
<dbReference type="GO" id="GO:0005737">
    <property type="term" value="C:cytoplasm"/>
    <property type="evidence" value="ECO:0007669"/>
    <property type="project" value="UniProtKB-SubCell"/>
</dbReference>
<evidence type="ECO:0000256" key="4">
    <source>
        <dbReference type="ARBA" id="ARBA00022801"/>
    </source>
</evidence>
<name>A0A845DWS2_9BACI</name>
<dbReference type="PANTHER" id="PTHR42759:SF1">
    <property type="entry name" value="MAGNESIUM-CHELATASE SUBUNIT CHLD"/>
    <property type="match status" value="1"/>
</dbReference>
<proteinExistence type="predicted"/>
<comment type="subcellular location">
    <subcellularLocation>
        <location evidence="1">Cytoplasm</location>
    </subcellularLocation>
</comment>
<keyword evidence="2" id="KW-0963">Cytoplasm</keyword>
<accession>A0A845DWS2</accession>
<evidence type="ECO:0000256" key="6">
    <source>
        <dbReference type="ARBA" id="ARBA00049360"/>
    </source>
</evidence>
<sequence length="307" mass="34515">MMTRLNSRQPSARTPGDVFDLPHFKSMIQRTLRYVSAGYPVHYTGPAGIGKTTLALHTAEKRGRPVTVITGSRDLTREDLIGAYSGYSRKKLHDNFVRTVHKIEENVSENWVEGHLYKAVKEGHTLVYDEFTRSSPYTNNLFLSILEEKVMPLYGAKRNESHIRVHPEFRMLLTSNPSEYAGVYETQDALFDRLITIPLERMDVETETAVVMKRTGMKKAGAGKIVSLVKRVNEQLEGNGSPLSIRTSIMMADIAQQHAIPIEGSHPAFQHLCLDFMMFPLQLQDGGPSNNAEALILNECRNIKEGS</sequence>
<evidence type="ECO:0000313" key="8">
    <source>
        <dbReference type="EMBL" id="MYL20905.1"/>
    </source>
</evidence>
<dbReference type="InterPro" id="IPR011704">
    <property type="entry name" value="ATPase_dyneun-rel_AAA"/>
</dbReference>
<dbReference type="Gene3D" id="3.40.50.300">
    <property type="entry name" value="P-loop containing nucleotide triphosphate hydrolases"/>
    <property type="match status" value="1"/>
</dbReference>
<dbReference type="GO" id="GO:0031412">
    <property type="term" value="P:gas vesicle organization"/>
    <property type="evidence" value="ECO:0007669"/>
    <property type="project" value="InterPro"/>
</dbReference>
<evidence type="ECO:0000256" key="5">
    <source>
        <dbReference type="ARBA" id="ARBA00022840"/>
    </source>
</evidence>
<gene>
    <name evidence="8" type="primary">gvpN</name>
    <name evidence="8" type="ORF">GLW04_13460</name>
</gene>
<keyword evidence="4" id="KW-0378">Hydrolase</keyword>
<dbReference type="NCBIfam" id="TIGR02640">
    <property type="entry name" value="gas_vesic_GvpN"/>
    <property type="match status" value="1"/>
</dbReference>
<evidence type="ECO:0000256" key="3">
    <source>
        <dbReference type="ARBA" id="ARBA00022741"/>
    </source>
</evidence>
<evidence type="ECO:0000256" key="1">
    <source>
        <dbReference type="ARBA" id="ARBA00004496"/>
    </source>
</evidence>
<feature type="domain" description="ATPase dynein-related AAA" evidence="7">
    <location>
        <begin position="44"/>
        <end position="194"/>
    </location>
</feature>
<dbReference type="AlphaFoldDB" id="A0A845DWS2"/>
<dbReference type="GO" id="GO:0016887">
    <property type="term" value="F:ATP hydrolysis activity"/>
    <property type="evidence" value="ECO:0007669"/>
    <property type="project" value="InterPro"/>
</dbReference>
<dbReference type="GO" id="GO:0031411">
    <property type="term" value="C:gas vesicle"/>
    <property type="evidence" value="ECO:0007669"/>
    <property type="project" value="InterPro"/>
</dbReference>
<dbReference type="SUPFAM" id="SSF52540">
    <property type="entry name" value="P-loop containing nucleoside triphosphate hydrolases"/>
    <property type="match status" value="1"/>
</dbReference>
<evidence type="ECO:0000313" key="9">
    <source>
        <dbReference type="Proteomes" id="UP000460949"/>
    </source>
</evidence>
<organism evidence="8 9">
    <name type="scientific">Halobacillus litoralis</name>
    <dbReference type="NCBI Taxonomy" id="45668"/>
    <lineage>
        <taxon>Bacteria</taxon>
        <taxon>Bacillati</taxon>
        <taxon>Bacillota</taxon>
        <taxon>Bacilli</taxon>
        <taxon>Bacillales</taxon>
        <taxon>Bacillaceae</taxon>
        <taxon>Halobacillus</taxon>
    </lineage>
</organism>
<dbReference type="InterPro" id="IPR050764">
    <property type="entry name" value="CbbQ/NirQ/NorQ/GpvN"/>
</dbReference>
<keyword evidence="5" id="KW-0067">ATP-binding</keyword>
<dbReference type="InterPro" id="IPR027417">
    <property type="entry name" value="P-loop_NTPase"/>
</dbReference>
<dbReference type="Proteomes" id="UP000460949">
    <property type="component" value="Unassembled WGS sequence"/>
</dbReference>
<dbReference type="EMBL" id="WMET01000003">
    <property type="protein sequence ID" value="MYL20905.1"/>
    <property type="molecule type" value="Genomic_DNA"/>
</dbReference>
<reference evidence="8 9" key="1">
    <citation type="submission" date="2019-11" db="EMBL/GenBank/DDBJ databases">
        <title>Genome sequences of 17 halophilic strains isolated from different environments.</title>
        <authorList>
            <person name="Furrow R.E."/>
        </authorList>
    </citation>
    <scope>NUCLEOTIDE SEQUENCE [LARGE SCALE GENOMIC DNA]</scope>
    <source>
        <strain evidence="8 9">22511_23_Filter</strain>
    </source>
</reference>
<comment type="catalytic activity">
    <reaction evidence="6">
        <text>ATP + H2O = ADP + phosphate + H(+)</text>
        <dbReference type="Rhea" id="RHEA:13065"/>
        <dbReference type="ChEBI" id="CHEBI:15377"/>
        <dbReference type="ChEBI" id="CHEBI:15378"/>
        <dbReference type="ChEBI" id="CHEBI:30616"/>
        <dbReference type="ChEBI" id="CHEBI:43474"/>
        <dbReference type="ChEBI" id="CHEBI:456216"/>
    </reaction>
</comment>
<evidence type="ECO:0000259" key="7">
    <source>
        <dbReference type="Pfam" id="PF07728"/>
    </source>
</evidence>
<keyword evidence="3" id="KW-0547">Nucleotide-binding</keyword>
<protein>
    <submittedName>
        <fullName evidence="8">Gas vesicle protein GvpN</fullName>
    </submittedName>
</protein>
<dbReference type="InterPro" id="IPR013462">
    <property type="entry name" value="Gas-vesicle_GvpN"/>
</dbReference>
<dbReference type="Pfam" id="PF07728">
    <property type="entry name" value="AAA_5"/>
    <property type="match status" value="1"/>
</dbReference>
<dbReference type="GO" id="GO:0005524">
    <property type="term" value="F:ATP binding"/>
    <property type="evidence" value="ECO:0007669"/>
    <property type="project" value="UniProtKB-KW"/>
</dbReference>
<dbReference type="PANTHER" id="PTHR42759">
    <property type="entry name" value="MOXR FAMILY PROTEIN"/>
    <property type="match status" value="1"/>
</dbReference>